<reference evidence="2" key="1">
    <citation type="submission" date="2023-05" db="EMBL/GenBank/DDBJ databases">
        <title>Comparative genomics of Bacillaceae isolates and their secondary metabolite potential.</title>
        <authorList>
            <person name="Song L."/>
            <person name="Nielsen L.J."/>
            <person name="Mohite O."/>
            <person name="Xu X."/>
            <person name="Weber T."/>
            <person name="Kovacs A.T."/>
        </authorList>
    </citation>
    <scope>NUCLEOTIDE SEQUENCE</scope>
    <source>
        <strain evidence="2">LY1</strain>
    </source>
</reference>
<dbReference type="EMBL" id="CP126101">
    <property type="protein sequence ID" value="WHY51332.1"/>
    <property type="molecule type" value="Genomic_DNA"/>
</dbReference>
<gene>
    <name evidence="2" type="ORF">QNH24_24240</name>
</gene>
<dbReference type="AlphaFoldDB" id="A0AAX3WU61"/>
<sequence>MENDIVKNNDPIQLQQMIIFLRAELAKYKNEVKRLRDSDYYSLVLRFERENIQLTNQKKELSMELLKLKRDFEKATQNYYDHVQTVENHKKKQISSIEALLKEKKKLRAENKLLKETLKVTQDELLSVNSVNGLESKLSEFAIGISLQIENIIEAVENSRLEQANAENLNQYLMKEIEEKLSKKLEDINKHNSTTNLLEERTRVKNDALINLDTQVNKILAQSIDFEEQVEHKLRILDDLEQKLNELAIEIKANEITRGDLIH</sequence>
<dbReference type="Proteomes" id="UP001178322">
    <property type="component" value="Chromosome"/>
</dbReference>
<feature type="coiled-coil region" evidence="1">
    <location>
        <begin position="18"/>
        <end position="124"/>
    </location>
</feature>
<evidence type="ECO:0000313" key="3">
    <source>
        <dbReference type="Proteomes" id="UP001178322"/>
    </source>
</evidence>
<dbReference type="RefSeq" id="WP_283869914.1">
    <property type="nucleotide sequence ID" value="NZ_CP126101.1"/>
</dbReference>
<protein>
    <submittedName>
        <fullName evidence="2">Uncharacterized protein</fullName>
    </submittedName>
</protein>
<feature type="coiled-coil region" evidence="1">
    <location>
        <begin position="230"/>
        <end position="257"/>
    </location>
</feature>
<keyword evidence="1" id="KW-0175">Coiled coil</keyword>
<feature type="coiled-coil region" evidence="1">
    <location>
        <begin position="149"/>
        <end position="194"/>
    </location>
</feature>
<accession>A0AAX3WU61</accession>
<name>A0AAX3WU61_9BACI</name>
<evidence type="ECO:0000313" key="2">
    <source>
        <dbReference type="EMBL" id="WHY51332.1"/>
    </source>
</evidence>
<organism evidence="2 3">
    <name type="scientific">Lysinibacillus pakistanensis</name>
    <dbReference type="NCBI Taxonomy" id="759811"/>
    <lineage>
        <taxon>Bacteria</taxon>
        <taxon>Bacillati</taxon>
        <taxon>Bacillota</taxon>
        <taxon>Bacilli</taxon>
        <taxon>Bacillales</taxon>
        <taxon>Bacillaceae</taxon>
        <taxon>Lysinibacillus</taxon>
    </lineage>
</organism>
<proteinExistence type="predicted"/>
<evidence type="ECO:0000256" key="1">
    <source>
        <dbReference type="SAM" id="Coils"/>
    </source>
</evidence>